<sequence length="384" mass="42834">MMAGEIQEPLNLSLLENSINSGSVSFGRFEKEVLSWEKRSSFSHNRYLEEAEKLSKPGSVTQMRAHFEAHFKKKGIQLPTSVEPQTWGQVAQHHQQTASEKEEVLSESMSQCSYYSYELDKCDREKSPFGESCVSCVSYGETLLNSDDDHSSLSVALEKTNIGCIEKSTVTLKPLKNDRKAINCYEKTTKATTKKHVVKGSSSCNTKTSFDTKRGKELKPTRIIKSLASQASISKKTESLTSLATSKLRSKTCIGSSIKERTATIGFSSRSNERVEKRKEENVEAIVRKALNSKARPKSTQARPQYISKDQEKERKDTQEHSSKARCARSLVNGAAKSKLNINKQKVDTQRSLSGIRPNSSNKTAKNIPNRSLAVRRSTVEIAL</sequence>
<feature type="region of interest" description="Disordered" evidence="1">
    <location>
        <begin position="291"/>
        <end position="325"/>
    </location>
</feature>
<evidence type="ECO:0000313" key="2">
    <source>
        <dbReference type="Proteomes" id="UP000504610"/>
    </source>
</evidence>
<dbReference type="OrthoDB" id="758458at2759"/>
<dbReference type="InterPro" id="IPR044216">
    <property type="entry name" value="WDL7"/>
</dbReference>
<dbReference type="AlphaFoldDB" id="A0A6J0JQN0"/>
<feature type="compositionally biased region" description="Basic and acidic residues" evidence="1">
    <location>
        <begin position="309"/>
        <end position="323"/>
    </location>
</feature>
<dbReference type="KEGG" id="rsz:108809690"/>
<gene>
    <name evidence="3" type="primary">LOC108809690</name>
</gene>
<reference evidence="3" key="2">
    <citation type="submission" date="2025-08" db="UniProtKB">
        <authorList>
            <consortium name="RefSeq"/>
        </authorList>
    </citation>
    <scope>IDENTIFICATION</scope>
    <source>
        <tissue evidence="3">Leaf</tissue>
    </source>
</reference>
<protein>
    <submittedName>
        <fullName evidence="3">Protein WVD2-like 7</fullName>
    </submittedName>
</protein>
<dbReference type="RefSeq" id="XP_018437351.1">
    <property type="nucleotide sequence ID" value="XM_018581849.2"/>
</dbReference>
<proteinExistence type="predicted"/>
<accession>A0A6J0JQN0</accession>
<reference evidence="2" key="1">
    <citation type="journal article" date="2019" name="Database">
        <title>The radish genome database (RadishGD): an integrated information resource for radish genomics.</title>
        <authorList>
            <person name="Yu H.J."/>
            <person name="Baek S."/>
            <person name="Lee Y.J."/>
            <person name="Cho A."/>
            <person name="Mun J.H."/>
        </authorList>
    </citation>
    <scope>NUCLEOTIDE SEQUENCE [LARGE SCALE GENOMIC DNA]</scope>
    <source>
        <strain evidence="2">cv. WK10039</strain>
    </source>
</reference>
<keyword evidence="2" id="KW-1185">Reference proteome</keyword>
<dbReference type="Proteomes" id="UP000504610">
    <property type="component" value="Chromosome 6"/>
</dbReference>
<evidence type="ECO:0000313" key="3">
    <source>
        <dbReference type="RefSeq" id="XP_018437351.1"/>
    </source>
</evidence>
<organism evidence="2 3">
    <name type="scientific">Raphanus sativus</name>
    <name type="common">Radish</name>
    <name type="synonym">Raphanus raphanistrum var. sativus</name>
    <dbReference type="NCBI Taxonomy" id="3726"/>
    <lineage>
        <taxon>Eukaryota</taxon>
        <taxon>Viridiplantae</taxon>
        <taxon>Streptophyta</taxon>
        <taxon>Embryophyta</taxon>
        <taxon>Tracheophyta</taxon>
        <taxon>Spermatophyta</taxon>
        <taxon>Magnoliopsida</taxon>
        <taxon>eudicotyledons</taxon>
        <taxon>Gunneridae</taxon>
        <taxon>Pentapetalae</taxon>
        <taxon>rosids</taxon>
        <taxon>malvids</taxon>
        <taxon>Brassicales</taxon>
        <taxon>Brassicaceae</taxon>
        <taxon>Brassiceae</taxon>
        <taxon>Raphanus</taxon>
    </lineage>
</organism>
<feature type="region of interest" description="Disordered" evidence="1">
    <location>
        <begin position="344"/>
        <end position="369"/>
    </location>
</feature>
<name>A0A6J0JQN0_RAPSA</name>
<dbReference type="PANTHER" id="PTHR47067:SF11">
    <property type="entry name" value="BNAC07G13330D PROTEIN"/>
    <property type="match status" value="1"/>
</dbReference>
<evidence type="ECO:0000256" key="1">
    <source>
        <dbReference type="SAM" id="MobiDB-lite"/>
    </source>
</evidence>
<dbReference type="GeneID" id="108809690"/>
<dbReference type="PANTHER" id="PTHR47067">
    <property type="entry name" value="TPX2 (TARGETING PROTEIN FOR XKLP2) PROTEIN FAMILY-RELATED"/>
    <property type="match status" value="1"/>
</dbReference>